<dbReference type="EMBL" id="KZ772788">
    <property type="protein sequence ID" value="PTQ31069.1"/>
    <property type="molecule type" value="Genomic_DNA"/>
</dbReference>
<dbReference type="Proteomes" id="UP000244005">
    <property type="component" value="Unassembled WGS sequence"/>
</dbReference>
<keyword evidence="2" id="KW-0472">Membrane</keyword>
<name>A0A2R6WB39_MARPO</name>
<accession>A0A2R6WB39</accession>
<keyword evidence="2" id="KW-0812">Transmembrane</keyword>
<feature type="transmembrane region" description="Helical" evidence="2">
    <location>
        <begin position="37"/>
        <end position="56"/>
    </location>
</feature>
<evidence type="ECO:0000256" key="1">
    <source>
        <dbReference type="SAM" id="MobiDB-lite"/>
    </source>
</evidence>
<evidence type="ECO:0000313" key="3">
    <source>
        <dbReference type="EMBL" id="PTQ31069.1"/>
    </source>
</evidence>
<feature type="transmembrane region" description="Helical" evidence="2">
    <location>
        <begin position="9"/>
        <end position="31"/>
    </location>
</feature>
<keyword evidence="2" id="KW-1133">Transmembrane helix</keyword>
<proteinExistence type="predicted"/>
<organism evidence="3 4">
    <name type="scientific">Marchantia polymorpha</name>
    <name type="common">Common liverwort</name>
    <name type="synonym">Marchantia aquatica</name>
    <dbReference type="NCBI Taxonomy" id="3197"/>
    <lineage>
        <taxon>Eukaryota</taxon>
        <taxon>Viridiplantae</taxon>
        <taxon>Streptophyta</taxon>
        <taxon>Embryophyta</taxon>
        <taxon>Marchantiophyta</taxon>
        <taxon>Marchantiopsida</taxon>
        <taxon>Marchantiidae</taxon>
        <taxon>Marchantiales</taxon>
        <taxon>Marchantiaceae</taxon>
        <taxon>Marchantia</taxon>
    </lineage>
</organism>
<sequence>MDQLFKEYVLMYLIIGFNLGQLFGLAFFLNHGFLRDVLFRGLFAFVIVYFKLRHILNGPAQGSNLLTDALEGEGLPPTSHGTIPPSLPSHSPSHRPRRGGFSTV</sequence>
<feature type="region of interest" description="Disordered" evidence="1">
    <location>
        <begin position="67"/>
        <end position="104"/>
    </location>
</feature>
<protein>
    <submittedName>
        <fullName evidence="3">Uncharacterized protein</fullName>
    </submittedName>
</protein>
<evidence type="ECO:0000313" key="4">
    <source>
        <dbReference type="Proteomes" id="UP000244005"/>
    </source>
</evidence>
<evidence type="ECO:0000256" key="2">
    <source>
        <dbReference type="SAM" id="Phobius"/>
    </source>
</evidence>
<reference evidence="4" key="1">
    <citation type="journal article" date="2017" name="Cell">
        <title>Insights into land plant evolution garnered from the Marchantia polymorpha genome.</title>
        <authorList>
            <person name="Bowman J.L."/>
            <person name="Kohchi T."/>
            <person name="Yamato K.T."/>
            <person name="Jenkins J."/>
            <person name="Shu S."/>
            <person name="Ishizaki K."/>
            <person name="Yamaoka S."/>
            <person name="Nishihama R."/>
            <person name="Nakamura Y."/>
            <person name="Berger F."/>
            <person name="Adam C."/>
            <person name="Aki S.S."/>
            <person name="Althoff F."/>
            <person name="Araki T."/>
            <person name="Arteaga-Vazquez M.A."/>
            <person name="Balasubrmanian S."/>
            <person name="Barry K."/>
            <person name="Bauer D."/>
            <person name="Boehm C.R."/>
            <person name="Briginshaw L."/>
            <person name="Caballero-Perez J."/>
            <person name="Catarino B."/>
            <person name="Chen F."/>
            <person name="Chiyoda S."/>
            <person name="Chovatia M."/>
            <person name="Davies K.M."/>
            <person name="Delmans M."/>
            <person name="Demura T."/>
            <person name="Dierschke T."/>
            <person name="Dolan L."/>
            <person name="Dorantes-Acosta A.E."/>
            <person name="Eklund D.M."/>
            <person name="Florent S.N."/>
            <person name="Flores-Sandoval E."/>
            <person name="Fujiyama A."/>
            <person name="Fukuzawa H."/>
            <person name="Galik B."/>
            <person name="Grimanelli D."/>
            <person name="Grimwood J."/>
            <person name="Grossniklaus U."/>
            <person name="Hamada T."/>
            <person name="Haseloff J."/>
            <person name="Hetherington A.J."/>
            <person name="Higo A."/>
            <person name="Hirakawa Y."/>
            <person name="Hundley H.N."/>
            <person name="Ikeda Y."/>
            <person name="Inoue K."/>
            <person name="Inoue S.I."/>
            <person name="Ishida S."/>
            <person name="Jia Q."/>
            <person name="Kakita M."/>
            <person name="Kanazawa T."/>
            <person name="Kawai Y."/>
            <person name="Kawashima T."/>
            <person name="Kennedy M."/>
            <person name="Kinose K."/>
            <person name="Kinoshita T."/>
            <person name="Kohara Y."/>
            <person name="Koide E."/>
            <person name="Komatsu K."/>
            <person name="Kopischke S."/>
            <person name="Kubo M."/>
            <person name="Kyozuka J."/>
            <person name="Lagercrantz U."/>
            <person name="Lin S.S."/>
            <person name="Lindquist E."/>
            <person name="Lipzen A.M."/>
            <person name="Lu C.W."/>
            <person name="De Luna E."/>
            <person name="Martienssen R.A."/>
            <person name="Minamino N."/>
            <person name="Mizutani M."/>
            <person name="Mizutani M."/>
            <person name="Mochizuki N."/>
            <person name="Monte I."/>
            <person name="Mosher R."/>
            <person name="Nagasaki H."/>
            <person name="Nakagami H."/>
            <person name="Naramoto S."/>
            <person name="Nishitani K."/>
            <person name="Ohtani M."/>
            <person name="Okamoto T."/>
            <person name="Okumura M."/>
            <person name="Phillips J."/>
            <person name="Pollak B."/>
            <person name="Reinders A."/>
            <person name="Rovekamp M."/>
            <person name="Sano R."/>
            <person name="Sawa S."/>
            <person name="Schmid M.W."/>
            <person name="Shirakawa M."/>
            <person name="Solano R."/>
            <person name="Spunde A."/>
            <person name="Suetsugu N."/>
            <person name="Sugano S."/>
            <person name="Sugiyama A."/>
            <person name="Sun R."/>
            <person name="Suzuki Y."/>
            <person name="Takenaka M."/>
            <person name="Takezawa D."/>
            <person name="Tomogane H."/>
            <person name="Tsuzuki M."/>
            <person name="Ueda T."/>
            <person name="Umeda M."/>
            <person name="Ward J.M."/>
            <person name="Watanabe Y."/>
            <person name="Yazaki K."/>
            <person name="Yokoyama R."/>
            <person name="Yoshitake Y."/>
            <person name="Yotsui I."/>
            <person name="Zachgo S."/>
            <person name="Schmutz J."/>
        </authorList>
    </citation>
    <scope>NUCLEOTIDE SEQUENCE [LARGE SCALE GENOMIC DNA]</scope>
    <source>
        <strain evidence="4">Tak-1</strain>
    </source>
</reference>
<keyword evidence="4" id="KW-1185">Reference proteome</keyword>
<gene>
    <name evidence="3" type="ORF">MARPO_0116s0053</name>
</gene>
<dbReference type="AlphaFoldDB" id="A0A2R6WB39"/>